<dbReference type="InParanoid" id="A0A0G4EF17"/>
<dbReference type="AlphaFoldDB" id="A0A0G4EF17"/>
<protein>
    <recommendedName>
        <fullName evidence="4">RING-type domain-containing protein</fullName>
    </recommendedName>
</protein>
<dbReference type="OrthoDB" id="1711136at2759"/>
<evidence type="ECO:0000256" key="1">
    <source>
        <dbReference type="PROSITE-ProRule" id="PRU00175"/>
    </source>
</evidence>
<dbReference type="SMART" id="SM00184">
    <property type="entry name" value="RING"/>
    <property type="match status" value="1"/>
</dbReference>
<dbReference type="InterPro" id="IPR013083">
    <property type="entry name" value="Znf_RING/FYVE/PHD"/>
</dbReference>
<keyword evidence="1" id="KW-0479">Metal-binding</keyword>
<keyword evidence="3" id="KW-0812">Transmembrane</keyword>
<feature type="compositionally biased region" description="Low complexity" evidence="2">
    <location>
        <begin position="223"/>
        <end position="237"/>
    </location>
</feature>
<dbReference type="PROSITE" id="PS50089">
    <property type="entry name" value="ZF_RING_2"/>
    <property type="match status" value="1"/>
</dbReference>
<dbReference type="OMA" id="YVHYDEL"/>
<dbReference type="InterPro" id="IPR045194">
    <property type="entry name" value="MGRN1/RNF157-like"/>
</dbReference>
<evidence type="ECO:0000259" key="4">
    <source>
        <dbReference type="PROSITE" id="PS50089"/>
    </source>
</evidence>
<keyword evidence="6" id="KW-1185">Reference proteome</keyword>
<sequence>MEDLPPGAHNTLVIALIVFVVLWITKITIQTLRLFELHQKILTQEALYLDGMSSYAKDFQRLVRAHFNQILRMRRTVPPTTVPRVSVFVAVDAASLRVVSDTSPGHGARVGVQFRFDASVPCSITLYWGASLHLLHRLLKVVEEPPESASERERAASRTALRNLLYLSSIRVDQPTTPPPTQGPMAALGTGVTNGLRLLGQRGRPAQAADSTRSLLEMEEIDASNNGGNASASSASSQAERDQPTWFANGKYVDKSREAFFQSGAGQLYETPPAEMIDYSTLRAMDTFAVAAPSGGAGASSAAAAEATTPSDTTNQDLQVPLVIIATGQRSRATSASLGSIGGVPIAEGYCQVTVVRFKPGEDPNVPAAEVVRQVVLCSRVGNGAMGGDGGPLGPLGPQEAKDIYGLEDEHDRDCLICMANPKDAMLLPCRHCTLCYCCLRSLRQERCPLCRVNFSSFITFPIRKDPTPRRGGSGSSNNSPSNRPDRGNPPQPPGGNNGGGGDDRSCGPPGPPGGSPGRRPDGGGGGGGSGGDRRQRDSTNRSGGGLMGRLRALTGQRHDDEASVSGGGFLGVNLGLFHSLPGISGSWGGGATGNSSDVTPLLNHGAPSAPMSSPAVADRSTADILAARPPHAPTINVELGGLLSSSRPDSKKAHEGGGLGMATGASGAAMNGGVYTQATASGSGSGGASDEELYEDAEEADDVEEGMGVRLLSHAAAAAPAPAPATGTATAGDGRRKVVKEEACGGGGRAILMSGRDVV</sequence>
<dbReference type="GO" id="GO:0008270">
    <property type="term" value="F:zinc ion binding"/>
    <property type="evidence" value="ECO:0007669"/>
    <property type="project" value="UniProtKB-KW"/>
</dbReference>
<feature type="region of interest" description="Disordered" evidence="2">
    <location>
        <begin position="222"/>
        <end position="242"/>
    </location>
</feature>
<feature type="region of interest" description="Disordered" evidence="2">
    <location>
        <begin position="462"/>
        <end position="548"/>
    </location>
</feature>
<gene>
    <name evidence="5" type="ORF">Vbra_20336</name>
</gene>
<feature type="compositionally biased region" description="Acidic residues" evidence="2">
    <location>
        <begin position="690"/>
        <end position="704"/>
    </location>
</feature>
<reference evidence="5 6" key="1">
    <citation type="submission" date="2014-11" db="EMBL/GenBank/DDBJ databases">
        <authorList>
            <person name="Zhu J."/>
            <person name="Qi W."/>
            <person name="Song R."/>
        </authorList>
    </citation>
    <scope>NUCLEOTIDE SEQUENCE [LARGE SCALE GENOMIC DNA]</scope>
</reference>
<dbReference type="EMBL" id="CDMY01000201">
    <property type="protein sequence ID" value="CEL93991.1"/>
    <property type="molecule type" value="Genomic_DNA"/>
</dbReference>
<keyword evidence="3" id="KW-0472">Membrane</keyword>
<evidence type="ECO:0000313" key="5">
    <source>
        <dbReference type="EMBL" id="CEL93991.1"/>
    </source>
</evidence>
<feature type="compositionally biased region" description="Low complexity" evidence="2">
    <location>
        <begin position="607"/>
        <end position="616"/>
    </location>
</feature>
<name>A0A0G4EF17_VITBC</name>
<accession>A0A0G4EF17</accession>
<dbReference type="PANTHER" id="PTHR22996:SF0">
    <property type="entry name" value="RE60872P-RELATED"/>
    <property type="match status" value="1"/>
</dbReference>
<dbReference type="VEuPathDB" id="CryptoDB:Vbra_20336"/>
<dbReference type="PANTHER" id="PTHR22996">
    <property type="entry name" value="MAHOGUNIN"/>
    <property type="match status" value="1"/>
</dbReference>
<organism evidence="5 6">
    <name type="scientific">Vitrella brassicaformis (strain CCMP3155)</name>
    <dbReference type="NCBI Taxonomy" id="1169540"/>
    <lineage>
        <taxon>Eukaryota</taxon>
        <taxon>Sar</taxon>
        <taxon>Alveolata</taxon>
        <taxon>Colpodellida</taxon>
        <taxon>Vitrellaceae</taxon>
        <taxon>Vitrella</taxon>
    </lineage>
</organism>
<dbReference type="GO" id="GO:0061630">
    <property type="term" value="F:ubiquitin protein ligase activity"/>
    <property type="evidence" value="ECO:0007669"/>
    <property type="project" value="UniProtKB-EC"/>
</dbReference>
<dbReference type="GO" id="GO:0016567">
    <property type="term" value="P:protein ubiquitination"/>
    <property type="evidence" value="ECO:0007669"/>
    <property type="project" value="TreeGrafter"/>
</dbReference>
<feature type="region of interest" description="Disordered" evidence="2">
    <location>
        <begin position="680"/>
        <end position="704"/>
    </location>
</feature>
<dbReference type="PhylomeDB" id="A0A0G4EF17"/>
<feature type="transmembrane region" description="Helical" evidence="3">
    <location>
        <begin position="12"/>
        <end position="29"/>
    </location>
</feature>
<dbReference type="Proteomes" id="UP000041254">
    <property type="component" value="Unassembled WGS sequence"/>
</dbReference>
<dbReference type="Pfam" id="PF13920">
    <property type="entry name" value="zf-C3HC4_3"/>
    <property type="match status" value="1"/>
</dbReference>
<feature type="compositionally biased region" description="Low complexity" evidence="2">
    <location>
        <begin position="716"/>
        <end position="733"/>
    </location>
</feature>
<proteinExistence type="predicted"/>
<keyword evidence="1" id="KW-0862">Zinc</keyword>
<dbReference type="InterPro" id="IPR001841">
    <property type="entry name" value="Znf_RING"/>
</dbReference>
<keyword evidence="3" id="KW-1133">Transmembrane helix</keyword>
<keyword evidence="1" id="KW-0863">Zinc-finger</keyword>
<feature type="region of interest" description="Disordered" evidence="2">
    <location>
        <begin position="716"/>
        <end position="737"/>
    </location>
</feature>
<dbReference type="SUPFAM" id="SSF57850">
    <property type="entry name" value="RING/U-box"/>
    <property type="match status" value="1"/>
</dbReference>
<evidence type="ECO:0000313" key="6">
    <source>
        <dbReference type="Proteomes" id="UP000041254"/>
    </source>
</evidence>
<feature type="region of interest" description="Disordered" evidence="2">
    <location>
        <begin position="637"/>
        <end position="661"/>
    </location>
</feature>
<evidence type="ECO:0000256" key="3">
    <source>
        <dbReference type="SAM" id="Phobius"/>
    </source>
</evidence>
<feature type="domain" description="RING-type" evidence="4">
    <location>
        <begin position="415"/>
        <end position="452"/>
    </location>
</feature>
<evidence type="ECO:0000256" key="2">
    <source>
        <dbReference type="SAM" id="MobiDB-lite"/>
    </source>
</evidence>
<dbReference type="Gene3D" id="3.30.40.10">
    <property type="entry name" value="Zinc/RING finger domain, C3HC4 (zinc finger)"/>
    <property type="match status" value="1"/>
</dbReference>
<feature type="region of interest" description="Disordered" evidence="2">
    <location>
        <begin position="599"/>
        <end position="618"/>
    </location>
</feature>